<organism evidence="1 2">
    <name type="scientific">Trichonephila inaurata madagascariensis</name>
    <dbReference type="NCBI Taxonomy" id="2747483"/>
    <lineage>
        <taxon>Eukaryota</taxon>
        <taxon>Metazoa</taxon>
        <taxon>Ecdysozoa</taxon>
        <taxon>Arthropoda</taxon>
        <taxon>Chelicerata</taxon>
        <taxon>Arachnida</taxon>
        <taxon>Araneae</taxon>
        <taxon>Araneomorphae</taxon>
        <taxon>Entelegynae</taxon>
        <taxon>Araneoidea</taxon>
        <taxon>Nephilidae</taxon>
        <taxon>Trichonephila</taxon>
        <taxon>Trichonephila inaurata</taxon>
    </lineage>
</organism>
<evidence type="ECO:0000313" key="2">
    <source>
        <dbReference type="Proteomes" id="UP000886998"/>
    </source>
</evidence>
<comment type="caution">
    <text evidence="1">The sequence shown here is derived from an EMBL/GenBank/DDBJ whole genome shotgun (WGS) entry which is preliminary data.</text>
</comment>
<gene>
    <name evidence="1" type="ORF">TNIN_456841</name>
</gene>
<reference evidence="1" key="1">
    <citation type="submission" date="2020-08" db="EMBL/GenBank/DDBJ databases">
        <title>Multicomponent nature underlies the extraordinary mechanical properties of spider dragline silk.</title>
        <authorList>
            <person name="Kono N."/>
            <person name="Nakamura H."/>
            <person name="Mori M."/>
            <person name="Yoshida Y."/>
            <person name="Ohtoshi R."/>
            <person name="Malay A.D."/>
            <person name="Moran D.A.P."/>
            <person name="Tomita M."/>
            <person name="Numata K."/>
            <person name="Arakawa K."/>
        </authorList>
    </citation>
    <scope>NUCLEOTIDE SEQUENCE</scope>
</reference>
<dbReference type="Proteomes" id="UP000886998">
    <property type="component" value="Unassembled WGS sequence"/>
</dbReference>
<proteinExistence type="predicted"/>
<evidence type="ECO:0000313" key="1">
    <source>
        <dbReference type="EMBL" id="GFY77857.1"/>
    </source>
</evidence>
<name>A0A8X7CU87_9ARAC</name>
<dbReference type="AlphaFoldDB" id="A0A8X7CU87"/>
<protein>
    <submittedName>
        <fullName evidence="1">Uncharacterized protein</fullName>
    </submittedName>
</protein>
<dbReference type="EMBL" id="BMAV01022688">
    <property type="protein sequence ID" value="GFY77857.1"/>
    <property type="molecule type" value="Genomic_DNA"/>
</dbReference>
<accession>A0A8X7CU87</accession>
<keyword evidence="2" id="KW-1185">Reference proteome</keyword>
<sequence length="90" mass="10557">MTLNGNSRRIPDEMSNYHKSDVVWLTTNHAFTCESNKYLDTPVMHLSTHLWKECGLKPDLGEGISEECEHIFAKRYWPNSTFHTLHHFHS</sequence>